<keyword evidence="2" id="KW-0732">Signal</keyword>
<protein>
    <submittedName>
        <fullName evidence="3">Uncharacterized protein</fullName>
    </submittedName>
</protein>
<feature type="signal peptide" evidence="2">
    <location>
        <begin position="1"/>
        <end position="16"/>
    </location>
</feature>
<proteinExistence type="predicted"/>
<evidence type="ECO:0000256" key="1">
    <source>
        <dbReference type="SAM" id="MobiDB-lite"/>
    </source>
</evidence>
<dbReference type="Proteomes" id="UP000559256">
    <property type="component" value="Unassembled WGS sequence"/>
</dbReference>
<organism evidence="3 4">
    <name type="scientific">Tetrapyrgos nigripes</name>
    <dbReference type="NCBI Taxonomy" id="182062"/>
    <lineage>
        <taxon>Eukaryota</taxon>
        <taxon>Fungi</taxon>
        <taxon>Dikarya</taxon>
        <taxon>Basidiomycota</taxon>
        <taxon>Agaricomycotina</taxon>
        <taxon>Agaricomycetes</taxon>
        <taxon>Agaricomycetidae</taxon>
        <taxon>Agaricales</taxon>
        <taxon>Marasmiineae</taxon>
        <taxon>Marasmiaceae</taxon>
        <taxon>Tetrapyrgos</taxon>
    </lineage>
</organism>
<feature type="region of interest" description="Disordered" evidence="1">
    <location>
        <begin position="126"/>
        <end position="165"/>
    </location>
</feature>
<evidence type="ECO:0000313" key="3">
    <source>
        <dbReference type="EMBL" id="KAF5354573.1"/>
    </source>
</evidence>
<gene>
    <name evidence="3" type="ORF">D9758_011173</name>
</gene>
<comment type="caution">
    <text evidence="3">The sequence shown here is derived from an EMBL/GenBank/DDBJ whole genome shotgun (WGS) entry which is preliminary data.</text>
</comment>
<evidence type="ECO:0000256" key="2">
    <source>
        <dbReference type="SAM" id="SignalP"/>
    </source>
</evidence>
<feature type="chain" id="PRO_5034971169" evidence="2">
    <location>
        <begin position="17"/>
        <end position="165"/>
    </location>
</feature>
<reference evidence="3 4" key="1">
    <citation type="journal article" date="2020" name="ISME J.">
        <title>Uncovering the hidden diversity of litter-decomposition mechanisms in mushroom-forming fungi.</title>
        <authorList>
            <person name="Floudas D."/>
            <person name="Bentzer J."/>
            <person name="Ahren D."/>
            <person name="Johansson T."/>
            <person name="Persson P."/>
            <person name="Tunlid A."/>
        </authorList>
    </citation>
    <scope>NUCLEOTIDE SEQUENCE [LARGE SCALE GENOMIC DNA]</scope>
    <source>
        <strain evidence="3 4">CBS 291.85</strain>
    </source>
</reference>
<sequence length="165" mass="17547">MCRILVIVNVAVVVDSLSLEPIAPPTITLGQPFTVTWHRNVQADPTDWFLLLGTPFFNDFLGQIVFDVPNSEAPDGTLTGSIPTTGVETGSMQIVAGERSLPNGKPWATPVTSIQVVRTDVALTSQHRNTDTASSTSRPQAVSPTSTSLPTKEVQADSTSDASSR</sequence>
<keyword evidence="4" id="KW-1185">Reference proteome</keyword>
<dbReference type="EMBL" id="JAACJM010000058">
    <property type="protein sequence ID" value="KAF5354573.1"/>
    <property type="molecule type" value="Genomic_DNA"/>
</dbReference>
<accession>A0A8H5D7B7</accession>
<evidence type="ECO:0000313" key="4">
    <source>
        <dbReference type="Proteomes" id="UP000559256"/>
    </source>
</evidence>
<dbReference type="AlphaFoldDB" id="A0A8H5D7B7"/>
<name>A0A8H5D7B7_9AGAR</name>